<gene>
    <name evidence="6" type="ORF">GGX14DRAFT_451883</name>
</gene>
<dbReference type="GO" id="GO:0005634">
    <property type="term" value="C:nucleus"/>
    <property type="evidence" value="ECO:0007669"/>
    <property type="project" value="UniProtKB-UniRule"/>
</dbReference>
<dbReference type="GO" id="GO:0000981">
    <property type="term" value="F:DNA-binding transcription factor activity, RNA polymerase II-specific"/>
    <property type="evidence" value="ECO:0007669"/>
    <property type="project" value="TreeGrafter"/>
</dbReference>
<evidence type="ECO:0000256" key="4">
    <source>
        <dbReference type="SAM" id="MobiDB-lite"/>
    </source>
</evidence>
<feature type="domain" description="HMG box" evidence="5">
    <location>
        <begin position="16"/>
        <end position="80"/>
    </location>
</feature>
<dbReference type="GO" id="GO:0000978">
    <property type="term" value="F:RNA polymerase II cis-regulatory region sequence-specific DNA binding"/>
    <property type="evidence" value="ECO:0007669"/>
    <property type="project" value="TreeGrafter"/>
</dbReference>
<feature type="DNA-binding region" description="HMG box" evidence="3">
    <location>
        <begin position="16"/>
        <end position="80"/>
    </location>
</feature>
<evidence type="ECO:0000313" key="6">
    <source>
        <dbReference type="EMBL" id="KAJ7209545.1"/>
    </source>
</evidence>
<organism evidence="6 7">
    <name type="scientific">Mycena pura</name>
    <dbReference type="NCBI Taxonomy" id="153505"/>
    <lineage>
        <taxon>Eukaryota</taxon>
        <taxon>Fungi</taxon>
        <taxon>Dikarya</taxon>
        <taxon>Basidiomycota</taxon>
        <taxon>Agaricomycotina</taxon>
        <taxon>Agaricomycetes</taxon>
        <taxon>Agaricomycetidae</taxon>
        <taxon>Agaricales</taxon>
        <taxon>Marasmiineae</taxon>
        <taxon>Mycenaceae</taxon>
        <taxon>Mycena</taxon>
    </lineage>
</organism>
<feature type="compositionally biased region" description="Low complexity" evidence="4">
    <location>
        <begin position="399"/>
        <end position="420"/>
    </location>
</feature>
<feature type="compositionally biased region" description="Polar residues" evidence="4">
    <location>
        <begin position="217"/>
        <end position="236"/>
    </location>
</feature>
<comment type="caution">
    <text evidence="6">The sequence shown here is derived from an EMBL/GenBank/DDBJ whole genome shotgun (WGS) entry which is preliminary data.</text>
</comment>
<evidence type="ECO:0000259" key="5">
    <source>
        <dbReference type="PROSITE" id="PS50118"/>
    </source>
</evidence>
<name>A0AAD6VH37_9AGAR</name>
<feature type="compositionally biased region" description="Pro residues" evidence="4">
    <location>
        <begin position="1"/>
        <end position="20"/>
    </location>
</feature>
<dbReference type="PANTHER" id="PTHR45789">
    <property type="entry name" value="FI18025P1"/>
    <property type="match status" value="1"/>
</dbReference>
<keyword evidence="7" id="KW-1185">Reference proteome</keyword>
<feature type="region of interest" description="Disordered" evidence="4">
    <location>
        <begin position="370"/>
        <end position="465"/>
    </location>
</feature>
<feature type="region of interest" description="Disordered" evidence="4">
    <location>
        <begin position="70"/>
        <end position="245"/>
    </location>
</feature>
<dbReference type="Gene3D" id="1.10.30.10">
    <property type="entry name" value="High mobility group box domain"/>
    <property type="match status" value="1"/>
</dbReference>
<feature type="compositionally biased region" description="Basic and acidic residues" evidence="4">
    <location>
        <begin position="84"/>
        <end position="108"/>
    </location>
</feature>
<dbReference type="InterPro" id="IPR051356">
    <property type="entry name" value="SOX/SOX-like_TF"/>
</dbReference>
<sequence>MVGPARTPPGKKPVQPPRPPNAWILYRAEKAKEIGRKAQADVSREISAMWRSELPHVRAEYERRADIKKAEHQALYPEYRFQPVKREEKERLREAKRQEKERKKETQRRGRANPQSQPAPTPGPQPQQSRLYAPTPSILDPCAPYYHAEFQYGPNGPTPPLSAAPSPTDSGTSELPQSRVKESSASPSAHASPYPQTPISAYGSPAMPPSSYGMSLIKSQSPEPDTTPTTVASDPSQWKESHSAQLSSLITTGDNWSNGSGEQGDLQEFLTFNLPFNSMQAWTGNVSSEYDDIQAILSATGDPSIFQLSNFDPQSLLDHPTGQLEVSLGNMEFPGFDDPIPNLSDLPFFASQPPSVNEFSNDLTSFFTQIESPTSPSHDVSGIFNGDDYLNFDGHSPDTTLSPSQPTPAPSSAADTTRTPYVPPSGAAHSSTRRVGGTWAACPPSPLASSSPINRTPPRTNSVHA</sequence>
<evidence type="ECO:0000313" key="7">
    <source>
        <dbReference type="Proteomes" id="UP001219525"/>
    </source>
</evidence>
<feature type="compositionally biased region" description="Polar residues" evidence="4">
    <location>
        <begin position="453"/>
        <end position="465"/>
    </location>
</feature>
<proteinExistence type="predicted"/>
<dbReference type="SUPFAM" id="SSF47095">
    <property type="entry name" value="HMG-box"/>
    <property type="match status" value="1"/>
</dbReference>
<dbReference type="PROSITE" id="PS50118">
    <property type="entry name" value="HMG_BOX_2"/>
    <property type="match status" value="1"/>
</dbReference>
<keyword evidence="1 3" id="KW-0238">DNA-binding</keyword>
<evidence type="ECO:0000256" key="2">
    <source>
        <dbReference type="ARBA" id="ARBA00023242"/>
    </source>
</evidence>
<dbReference type="SMART" id="SM00398">
    <property type="entry name" value="HMG"/>
    <property type="match status" value="1"/>
</dbReference>
<accession>A0AAD6VH37</accession>
<keyword evidence="2 3" id="KW-0539">Nucleus</keyword>
<feature type="region of interest" description="Disordered" evidence="4">
    <location>
        <begin position="1"/>
        <end position="21"/>
    </location>
</feature>
<evidence type="ECO:0000256" key="3">
    <source>
        <dbReference type="PROSITE-ProRule" id="PRU00267"/>
    </source>
</evidence>
<dbReference type="AlphaFoldDB" id="A0AAD6VH37"/>
<evidence type="ECO:0000256" key="1">
    <source>
        <dbReference type="ARBA" id="ARBA00023125"/>
    </source>
</evidence>
<dbReference type="EMBL" id="JARJCW010000030">
    <property type="protein sequence ID" value="KAJ7209545.1"/>
    <property type="molecule type" value="Genomic_DNA"/>
</dbReference>
<reference evidence="6" key="1">
    <citation type="submission" date="2023-03" db="EMBL/GenBank/DDBJ databases">
        <title>Massive genome expansion in bonnet fungi (Mycena s.s.) driven by repeated elements and novel gene families across ecological guilds.</title>
        <authorList>
            <consortium name="Lawrence Berkeley National Laboratory"/>
            <person name="Harder C.B."/>
            <person name="Miyauchi S."/>
            <person name="Viragh M."/>
            <person name="Kuo A."/>
            <person name="Thoen E."/>
            <person name="Andreopoulos B."/>
            <person name="Lu D."/>
            <person name="Skrede I."/>
            <person name="Drula E."/>
            <person name="Henrissat B."/>
            <person name="Morin E."/>
            <person name="Kohler A."/>
            <person name="Barry K."/>
            <person name="LaButti K."/>
            <person name="Morin E."/>
            <person name="Salamov A."/>
            <person name="Lipzen A."/>
            <person name="Mereny Z."/>
            <person name="Hegedus B."/>
            <person name="Baldrian P."/>
            <person name="Stursova M."/>
            <person name="Weitz H."/>
            <person name="Taylor A."/>
            <person name="Grigoriev I.V."/>
            <person name="Nagy L.G."/>
            <person name="Martin F."/>
            <person name="Kauserud H."/>
        </authorList>
    </citation>
    <scope>NUCLEOTIDE SEQUENCE</scope>
    <source>
        <strain evidence="6">9144</strain>
    </source>
</reference>
<dbReference type="InterPro" id="IPR009071">
    <property type="entry name" value="HMG_box_dom"/>
</dbReference>
<dbReference type="InterPro" id="IPR036910">
    <property type="entry name" value="HMG_box_dom_sf"/>
</dbReference>
<dbReference type="CDD" id="cd01389">
    <property type="entry name" value="HMG-box_ROX1-like"/>
    <property type="match status" value="1"/>
</dbReference>
<protein>
    <recommendedName>
        <fullName evidence="5">HMG box domain-containing protein</fullName>
    </recommendedName>
</protein>
<dbReference type="PANTHER" id="PTHR45789:SF2">
    <property type="entry name" value="FI18025P1"/>
    <property type="match status" value="1"/>
</dbReference>
<dbReference type="Pfam" id="PF00505">
    <property type="entry name" value="HMG_box"/>
    <property type="match status" value="1"/>
</dbReference>
<dbReference type="Proteomes" id="UP001219525">
    <property type="component" value="Unassembled WGS sequence"/>
</dbReference>
<feature type="compositionally biased region" description="Low complexity" evidence="4">
    <location>
        <begin position="183"/>
        <end position="194"/>
    </location>
</feature>